<keyword evidence="1" id="KW-0732">Signal</keyword>
<feature type="domain" description="Outer membrane protein beta-barrel" evidence="2">
    <location>
        <begin position="15"/>
        <end position="188"/>
    </location>
</feature>
<gene>
    <name evidence="3" type="ORF">H9S92_12955</name>
</gene>
<feature type="signal peptide" evidence="1">
    <location>
        <begin position="1"/>
        <end position="19"/>
    </location>
</feature>
<organism evidence="3 4">
    <name type="scientific">Neolewinella lacunae</name>
    <dbReference type="NCBI Taxonomy" id="1517758"/>
    <lineage>
        <taxon>Bacteria</taxon>
        <taxon>Pseudomonadati</taxon>
        <taxon>Bacteroidota</taxon>
        <taxon>Saprospiria</taxon>
        <taxon>Saprospirales</taxon>
        <taxon>Lewinellaceae</taxon>
        <taxon>Neolewinella</taxon>
    </lineage>
</organism>
<reference evidence="3" key="1">
    <citation type="submission" date="2020-08" db="EMBL/GenBank/DDBJ databases">
        <title>Lewinella bacteria from marine environments.</title>
        <authorList>
            <person name="Zhong Y."/>
        </authorList>
    </citation>
    <scope>NUCLEOTIDE SEQUENCE</scope>
    <source>
        <strain evidence="3">KCTC 42187</strain>
    </source>
</reference>
<evidence type="ECO:0000256" key="1">
    <source>
        <dbReference type="SAM" id="SignalP"/>
    </source>
</evidence>
<feature type="chain" id="PRO_5037956118" evidence="1">
    <location>
        <begin position="20"/>
        <end position="215"/>
    </location>
</feature>
<evidence type="ECO:0000313" key="3">
    <source>
        <dbReference type="EMBL" id="MBC6995081.1"/>
    </source>
</evidence>
<dbReference type="EMBL" id="JACSIT010000117">
    <property type="protein sequence ID" value="MBC6995081.1"/>
    <property type="molecule type" value="Genomic_DNA"/>
</dbReference>
<accession>A0A923T909</accession>
<dbReference type="AlphaFoldDB" id="A0A923T909"/>
<evidence type="ECO:0000259" key="2">
    <source>
        <dbReference type="Pfam" id="PF13568"/>
    </source>
</evidence>
<keyword evidence="4" id="KW-1185">Reference proteome</keyword>
<comment type="caution">
    <text evidence="3">The sequence shown here is derived from an EMBL/GenBank/DDBJ whole genome shotgun (WGS) entry which is preliminary data.</text>
</comment>
<dbReference type="RefSeq" id="WP_222936092.1">
    <property type="nucleotide sequence ID" value="NZ_JACSIT010000117.1"/>
</dbReference>
<evidence type="ECO:0000313" key="4">
    <source>
        <dbReference type="Proteomes" id="UP000650081"/>
    </source>
</evidence>
<dbReference type="Pfam" id="PF13568">
    <property type="entry name" value="OMP_b-brl_2"/>
    <property type="match status" value="1"/>
</dbReference>
<sequence>MQSFLFPCFLFLLAAQAGAQRRFEAGLVLGANLSQVDGDAYAGYRRLGIETGIKGIVRLSDRFYFSVQWLYSQRGSRPSSREELRDFGNSINIGIYYVELPFLLHIAPGDKKKGIFPVELFTGFSVGRLIRSKIQETGANVRFYPFLQINEIRDQFNPTDLSHLVGIQYNVSQEVAFYLKHTMSLRNLYTPLDRNDPYNQLEPYYLTAGANYIWR</sequence>
<protein>
    <submittedName>
        <fullName evidence="3">PorT family protein</fullName>
    </submittedName>
</protein>
<dbReference type="Proteomes" id="UP000650081">
    <property type="component" value="Unassembled WGS sequence"/>
</dbReference>
<proteinExistence type="predicted"/>
<name>A0A923T909_9BACT</name>
<dbReference type="InterPro" id="IPR025665">
    <property type="entry name" value="Beta-barrel_OMP_2"/>
</dbReference>